<dbReference type="Proteomes" id="UP000567067">
    <property type="component" value="Unassembled WGS sequence"/>
</dbReference>
<evidence type="ECO:0000313" key="1">
    <source>
        <dbReference type="EMBL" id="MBA9086583.1"/>
    </source>
</evidence>
<evidence type="ECO:0000313" key="2">
    <source>
        <dbReference type="Proteomes" id="UP000567067"/>
    </source>
</evidence>
<sequence length="55" mass="6500">MILRITKILFSLLFVFRYSKFQDFVLQIFCFIVVCKTGGYAEYGRRKTVRKLQGG</sequence>
<name>A0A7W3XSH5_9BACL</name>
<organism evidence="1 2">
    <name type="scientific">Fontibacillus solani</name>
    <dbReference type="NCBI Taxonomy" id="1572857"/>
    <lineage>
        <taxon>Bacteria</taxon>
        <taxon>Bacillati</taxon>
        <taxon>Bacillota</taxon>
        <taxon>Bacilli</taxon>
        <taxon>Bacillales</taxon>
        <taxon>Paenibacillaceae</taxon>
        <taxon>Fontibacillus</taxon>
    </lineage>
</organism>
<accession>A0A7W3XSH5</accession>
<dbReference type="AlphaFoldDB" id="A0A7W3XSH5"/>
<reference evidence="1 2" key="1">
    <citation type="submission" date="2020-08" db="EMBL/GenBank/DDBJ databases">
        <title>Genomic Encyclopedia of Type Strains, Phase III (KMG-III): the genomes of soil and plant-associated and newly described type strains.</title>
        <authorList>
            <person name="Whitman W."/>
        </authorList>
    </citation>
    <scope>NUCLEOTIDE SEQUENCE [LARGE SCALE GENOMIC DNA]</scope>
    <source>
        <strain evidence="1 2">CECT 8693</strain>
    </source>
</reference>
<dbReference type="EMBL" id="JACJIP010000020">
    <property type="protein sequence ID" value="MBA9086583.1"/>
    <property type="molecule type" value="Genomic_DNA"/>
</dbReference>
<keyword evidence="2" id="KW-1185">Reference proteome</keyword>
<protein>
    <submittedName>
        <fullName evidence="1">Uncharacterized protein</fullName>
    </submittedName>
</protein>
<gene>
    <name evidence="1" type="ORF">FHR92_003063</name>
</gene>
<proteinExistence type="predicted"/>
<comment type="caution">
    <text evidence="1">The sequence shown here is derived from an EMBL/GenBank/DDBJ whole genome shotgun (WGS) entry which is preliminary data.</text>
</comment>